<accession>A0A8T0EHJ9</accession>
<keyword evidence="3" id="KW-1185">Reference proteome</keyword>
<keyword evidence="1" id="KW-0732">Signal</keyword>
<reference evidence="2" key="1">
    <citation type="journal article" date="2020" name="bioRxiv">
        <title>Chromosome-level reference genome of the European wasp spider Argiope bruennichi: a resource for studies on range expansion and evolutionary adaptation.</title>
        <authorList>
            <person name="Sheffer M.M."/>
            <person name="Hoppe A."/>
            <person name="Krehenwinkel H."/>
            <person name="Uhl G."/>
            <person name="Kuss A.W."/>
            <person name="Jensen L."/>
            <person name="Jensen C."/>
            <person name="Gillespie R.G."/>
            <person name="Hoff K.J."/>
            <person name="Prost S."/>
        </authorList>
    </citation>
    <scope>NUCLEOTIDE SEQUENCE</scope>
</reference>
<evidence type="ECO:0008006" key="4">
    <source>
        <dbReference type="Google" id="ProtNLM"/>
    </source>
</evidence>
<organism evidence="2 3">
    <name type="scientific">Argiope bruennichi</name>
    <name type="common">Wasp spider</name>
    <name type="synonym">Aranea bruennichi</name>
    <dbReference type="NCBI Taxonomy" id="94029"/>
    <lineage>
        <taxon>Eukaryota</taxon>
        <taxon>Metazoa</taxon>
        <taxon>Ecdysozoa</taxon>
        <taxon>Arthropoda</taxon>
        <taxon>Chelicerata</taxon>
        <taxon>Arachnida</taxon>
        <taxon>Araneae</taxon>
        <taxon>Araneomorphae</taxon>
        <taxon>Entelegynae</taxon>
        <taxon>Araneoidea</taxon>
        <taxon>Araneidae</taxon>
        <taxon>Argiope</taxon>
    </lineage>
</organism>
<feature type="chain" id="PRO_5035770330" description="Granulin" evidence="1">
    <location>
        <begin position="16"/>
        <end position="163"/>
    </location>
</feature>
<proteinExistence type="predicted"/>
<name>A0A8T0EHJ9_ARGBR</name>
<comment type="caution">
    <text evidence="2">The sequence shown here is derived from an EMBL/GenBank/DDBJ whole genome shotgun (WGS) entry which is preliminary data.</text>
</comment>
<dbReference type="EMBL" id="JABXBU010002227">
    <property type="protein sequence ID" value="KAF8773270.1"/>
    <property type="molecule type" value="Genomic_DNA"/>
</dbReference>
<evidence type="ECO:0000313" key="3">
    <source>
        <dbReference type="Proteomes" id="UP000807504"/>
    </source>
</evidence>
<feature type="signal peptide" evidence="1">
    <location>
        <begin position="1"/>
        <end position="15"/>
    </location>
</feature>
<evidence type="ECO:0000256" key="1">
    <source>
        <dbReference type="SAM" id="SignalP"/>
    </source>
</evidence>
<dbReference type="Proteomes" id="UP000807504">
    <property type="component" value="Unassembled WGS sequence"/>
</dbReference>
<protein>
    <recommendedName>
        <fullName evidence="4">Granulin</fullName>
    </recommendedName>
</protein>
<reference evidence="2" key="2">
    <citation type="submission" date="2020-06" db="EMBL/GenBank/DDBJ databases">
        <authorList>
            <person name="Sheffer M."/>
        </authorList>
    </citation>
    <scope>NUCLEOTIDE SEQUENCE</scope>
</reference>
<dbReference type="AlphaFoldDB" id="A0A8T0EHJ9"/>
<gene>
    <name evidence="2" type="ORF">HNY73_015943</name>
</gene>
<evidence type="ECO:0000313" key="2">
    <source>
        <dbReference type="EMBL" id="KAF8773270.1"/>
    </source>
</evidence>
<sequence length="163" mass="18312">MKILLFVLLLPCVFGANTKCSDNTVCPEGYKCCTTYDDKIRCCDIKNSNSKFVKTTRPLQVVPSVPLQPYVNATQPVARYGSCYKDINCFGTCCDDNCCPYELATCCDHGCCSYYSTCCEGYTKYLVTKRWCLASQGIECEPDDDHKCLSKDTKRRLSMNLAI</sequence>